<protein>
    <recommendedName>
        <fullName evidence="15">SAM domain-containing protein</fullName>
    </recommendedName>
</protein>
<evidence type="ECO:0000256" key="11">
    <source>
        <dbReference type="ARBA" id="ARBA00023136"/>
    </source>
</evidence>
<dbReference type="Proteomes" id="UP001626550">
    <property type="component" value="Unassembled WGS sequence"/>
</dbReference>
<evidence type="ECO:0000256" key="8">
    <source>
        <dbReference type="ARBA" id="ARBA00022989"/>
    </source>
</evidence>
<dbReference type="GO" id="GO:0006816">
    <property type="term" value="P:calcium ion transport"/>
    <property type="evidence" value="ECO:0007669"/>
    <property type="project" value="UniProtKB-KW"/>
</dbReference>
<evidence type="ECO:0000256" key="7">
    <source>
        <dbReference type="ARBA" id="ARBA00022837"/>
    </source>
</evidence>
<organism evidence="16 17">
    <name type="scientific">Cichlidogyrus casuarinus</name>
    <dbReference type="NCBI Taxonomy" id="1844966"/>
    <lineage>
        <taxon>Eukaryota</taxon>
        <taxon>Metazoa</taxon>
        <taxon>Spiralia</taxon>
        <taxon>Lophotrochozoa</taxon>
        <taxon>Platyhelminthes</taxon>
        <taxon>Monogenea</taxon>
        <taxon>Monopisthocotylea</taxon>
        <taxon>Dactylogyridea</taxon>
        <taxon>Ancyrocephalidae</taxon>
        <taxon>Cichlidogyrus</taxon>
    </lineage>
</organism>
<keyword evidence="5" id="KW-0479">Metal-binding</keyword>
<dbReference type="PROSITE" id="PS50105">
    <property type="entry name" value="SAM_DOMAIN"/>
    <property type="match status" value="1"/>
</dbReference>
<comment type="subcellular location">
    <subcellularLocation>
        <location evidence="1">Membrane</location>
        <topology evidence="1">Single-pass type I membrane protein</topology>
    </subcellularLocation>
</comment>
<dbReference type="InterPro" id="IPR013761">
    <property type="entry name" value="SAM/pointed_sf"/>
</dbReference>
<feature type="transmembrane region" description="Helical" evidence="14">
    <location>
        <begin position="192"/>
        <end position="214"/>
    </location>
</feature>
<dbReference type="InterPro" id="IPR037608">
    <property type="entry name" value="STIM1/2"/>
</dbReference>
<keyword evidence="11 14" id="KW-0472">Membrane</keyword>
<gene>
    <name evidence="16" type="ORF">Ciccas_003532</name>
</gene>
<evidence type="ECO:0000256" key="9">
    <source>
        <dbReference type="ARBA" id="ARBA00023054"/>
    </source>
</evidence>
<feature type="compositionally biased region" description="Polar residues" evidence="13">
    <location>
        <begin position="457"/>
        <end position="468"/>
    </location>
</feature>
<name>A0ABD2QE23_9PLAT</name>
<evidence type="ECO:0000259" key="15">
    <source>
        <dbReference type="PROSITE" id="PS50105"/>
    </source>
</evidence>
<accession>A0ABD2QE23</accession>
<keyword evidence="9 12" id="KW-0175">Coiled coil</keyword>
<dbReference type="Gene3D" id="1.10.238.180">
    <property type="match status" value="1"/>
</dbReference>
<evidence type="ECO:0000256" key="6">
    <source>
        <dbReference type="ARBA" id="ARBA00022729"/>
    </source>
</evidence>
<keyword evidence="7" id="KW-0106">Calcium</keyword>
<dbReference type="SUPFAM" id="SSF47769">
    <property type="entry name" value="SAM/Pointed domain"/>
    <property type="match status" value="1"/>
</dbReference>
<feature type="domain" description="SAM" evidence="15">
    <location>
        <begin position="115"/>
        <end position="173"/>
    </location>
</feature>
<evidence type="ECO:0000256" key="2">
    <source>
        <dbReference type="ARBA" id="ARBA00022448"/>
    </source>
</evidence>
<dbReference type="Gene3D" id="1.10.150.50">
    <property type="entry name" value="Transcription Factor, Ets-1"/>
    <property type="match status" value="1"/>
</dbReference>
<sequence length="495" mass="56630">MTFVFTFYCAFCFACWATIIVYSAEIVPLSICSESFTIRECDRQNKAYSAIKSLHTRLDKNKDGGIDFKETNGYLSEDLAQTVPSERVQKLYESDNHINPNELWDVWTQNDAYLWTVQDVKKWLIDVVDLPQVVEAFMHNAVDGKSLPLLIDESGDFILNTLGVSSPIYREKLALKALEVILFGVPKHLGSIWLVSFLLSIILLFTGTLAFSYTQQKKSKSQMKRMEQELDALNAVVRYMRDIREQSEEIESNRDLIYSKSQLQLTAGEKSNSVDEMNELEKLRSELSQSRKEIIYLKRQLQNVPNGAAPPSPLLCTWLQITFEVETNYSKEKKLRAENFVKETQDNHNKLRKKASSIWGTLKSSHDASFEKIHSDIEKARSSLDAVKQDLDERAQRWAEIQRLLDVKLLPSPGLQVLRKQVRNMTSFEPKMRKRESTASLMGPASVETSADEDSSGETNTRSSSTLHDSPRYSHVYDANSIMHRNNSQALFLLE</sequence>
<evidence type="ECO:0000256" key="14">
    <source>
        <dbReference type="SAM" id="Phobius"/>
    </source>
</evidence>
<keyword evidence="4 14" id="KW-0812">Transmembrane</keyword>
<dbReference type="GO" id="GO:0016020">
    <property type="term" value="C:membrane"/>
    <property type="evidence" value="ECO:0007669"/>
    <property type="project" value="UniProtKB-SubCell"/>
</dbReference>
<feature type="coiled-coil region" evidence="12">
    <location>
        <begin position="273"/>
        <end position="300"/>
    </location>
</feature>
<dbReference type="EMBL" id="JBJKFK010000328">
    <property type="protein sequence ID" value="KAL3317808.1"/>
    <property type="molecule type" value="Genomic_DNA"/>
</dbReference>
<dbReference type="Pfam" id="PF16533">
    <property type="entry name" value="SOAR"/>
    <property type="match status" value="1"/>
</dbReference>
<evidence type="ECO:0000256" key="3">
    <source>
        <dbReference type="ARBA" id="ARBA00022568"/>
    </source>
</evidence>
<dbReference type="Gene3D" id="1.10.287.3550">
    <property type="match status" value="1"/>
</dbReference>
<dbReference type="InterPro" id="IPR032393">
    <property type="entry name" value="SOAR_STIM1/2"/>
</dbReference>
<evidence type="ECO:0000256" key="1">
    <source>
        <dbReference type="ARBA" id="ARBA00004479"/>
    </source>
</evidence>
<evidence type="ECO:0000256" key="10">
    <source>
        <dbReference type="ARBA" id="ARBA00023065"/>
    </source>
</evidence>
<comment type="caution">
    <text evidence="16">The sequence shown here is derived from an EMBL/GenBank/DDBJ whole genome shotgun (WGS) entry which is preliminary data.</text>
</comment>
<dbReference type="GO" id="GO:0051049">
    <property type="term" value="P:regulation of transport"/>
    <property type="evidence" value="ECO:0007669"/>
    <property type="project" value="UniProtKB-ARBA"/>
</dbReference>
<keyword evidence="10" id="KW-0406">Ion transport</keyword>
<keyword evidence="6" id="KW-0732">Signal</keyword>
<dbReference type="PANTHER" id="PTHR15136:SF5">
    <property type="entry name" value="STROMAL INTERACTION MOLECULE HOMOLOG"/>
    <property type="match status" value="1"/>
</dbReference>
<keyword evidence="8 14" id="KW-1133">Transmembrane helix</keyword>
<keyword evidence="3" id="KW-0109">Calcium transport</keyword>
<keyword evidence="17" id="KW-1185">Reference proteome</keyword>
<dbReference type="InterPro" id="IPR001660">
    <property type="entry name" value="SAM"/>
</dbReference>
<dbReference type="GO" id="GO:0046872">
    <property type="term" value="F:metal ion binding"/>
    <property type="evidence" value="ECO:0007669"/>
    <property type="project" value="UniProtKB-KW"/>
</dbReference>
<keyword evidence="2" id="KW-0813">Transport</keyword>
<reference evidence="16 17" key="1">
    <citation type="submission" date="2024-11" db="EMBL/GenBank/DDBJ databases">
        <title>Adaptive evolution of stress response genes in parasites aligns with host niche diversity.</title>
        <authorList>
            <person name="Hahn C."/>
            <person name="Resl P."/>
        </authorList>
    </citation>
    <scope>NUCLEOTIDE SEQUENCE [LARGE SCALE GENOMIC DNA]</scope>
    <source>
        <strain evidence="16">EGGRZ-B1_66</strain>
        <tissue evidence="16">Body</tissue>
    </source>
</reference>
<evidence type="ECO:0000256" key="4">
    <source>
        <dbReference type="ARBA" id="ARBA00022692"/>
    </source>
</evidence>
<evidence type="ECO:0000256" key="5">
    <source>
        <dbReference type="ARBA" id="ARBA00022723"/>
    </source>
</evidence>
<dbReference type="Pfam" id="PF07647">
    <property type="entry name" value="SAM_2"/>
    <property type="match status" value="1"/>
</dbReference>
<proteinExistence type="predicted"/>
<evidence type="ECO:0000313" key="16">
    <source>
        <dbReference type="EMBL" id="KAL3317808.1"/>
    </source>
</evidence>
<feature type="region of interest" description="Disordered" evidence="13">
    <location>
        <begin position="428"/>
        <end position="472"/>
    </location>
</feature>
<evidence type="ECO:0000256" key="12">
    <source>
        <dbReference type="SAM" id="Coils"/>
    </source>
</evidence>
<dbReference type="AlphaFoldDB" id="A0ABD2QE23"/>
<evidence type="ECO:0000256" key="13">
    <source>
        <dbReference type="SAM" id="MobiDB-lite"/>
    </source>
</evidence>
<dbReference type="InterPro" id="IPR057835">
    <property type="entry name" value="EF-hand_STIM1/2"/>
</dbReference>
<evidence type="ECO:0000313" key="17">
    <source>
        <dbReference type="Proteomes" id="UP001626550"/>
    </source>
</evidence>
<dbReference type="PANTHER" id="PTHR15136">
    <property type="entry name" value="STROMAL INTERACTION MOLECULE HOMOLOG"/>
    <property type="match status" value="1"/>
</dbReference>
<dbReference type="Pfam" id="PF25578">
    <property type="entry name" value="EF-hand_STIM1"/>
    <property type="match status" value="1"/>
</dbReference>